<keyword evidence="1" id="KW-0472">Membrane</keyword>
<feature type="transmembrane region" description="Helical" evidence="1">
    <location>
        <begin position="32"/>
        <end position="51"/>
    </location>
</feature>
<dbReference type="OrthoDB" id="2146485at2"/>
<keyword evidence="1" id="KW-0812">Transmembrane</keyword>
<protein>
    <submittedName>
        <fullName evidence="2">Uncharacterized protein</fullName>
    </submittedName>
</protein>
<dbReference type="EMBL" id="ASWO01000003">
    <property type="protein sequence ID" value="EOT86157.1"/>
    <property type="molecule type" value="Genomic_DNA"/>
</dbReference>
<evidence type="ECO:0000313" key="2">
    <source>
        <dbReference type="EMBL" id="EOT86157.1"/>
    </source>
</evidence>
<feature type="transmembrane region" description="Helical" evidence="1">
    <location>
        <begin position="94"/>
        <end position="113"/>
    </location>
</feature>
<dbReference type="STRING" id="1140003.OMY_01680"/>
<accession>S0NX35</accession>
<dbReference type="Proteomes" id="UP000015961">
    <property type="component" value="Unassembled WGS sequence"/>
</dbReference>
<gene>
    <name evidence="2" type="ORF">I573_00910</name>
</gene>
<keyword evidence="3" id="KW-1185">Reference proteome</keyword>
<feature type="transmembrane region" description="Helical" evidence="1">
    <location>
        <begin position="7"/>
        <end position="26"/>
    </location>
</feature>
<evidence type="ECO:0000256" key="1">
    <source>
        <dbReference type="SAM" id="Phobius"/>
    </source>
</evidence>
<feature type="transmembrane region" description="Helical" evidence="1">
    <location>
        <begin position="63"/>
        <end position="88"/>
    </location>
</feature>
<name>S0NX35_9ENTE</name>
<dbReference type="RefSeq" id="WP_016186117.1">
    <property type="nucleotide sequence ID" value="NZ_ASWO01000003.1"/>
</dbReference>
<organism evidence="2 3">
    <name type="scientific">Enterococcus sulfureus ATCC 49903</name>
    <dbReference type="NCBI Taxonomy" id="1140003"/>
    <lineage>
        <taxon>Bacteria</taxon>
        <taxon>Bacillati</taxon>
        <taxon>Bacillota</taxon>
        <taxon>Bacilli</taxon>
        <taxon>Lactobacillales</taxon>
        <taxon>Enterococcaceae</taxon>
        <taxon>Enterococcus</taxon>
    </lineage>
</organism>
<dbReference type="AlphaFoldDB" id="S0NX35"/>
<comment type="caution">
    <text evidence="2">The sequence shown here is derived from an EMBL/GenBank/DDBJ whole genome shotgun (WGS) entry which is preliminary data.</text>
</comment>
<evidence type="ECO:0000313" key="3">
    <source>
        <dbReference type="Proteomes" id="UP000015961"/>
    </source>
</evidence>
<proteinExistence type="predicted"/>
<sequence length="119" mass="13504">MQTHRSIPYFLSALGLYVFQLLYNYFGHGVTSVYLSFAWTIPFFSGLLFLLSHHFRVRPLTRFGFLSFNTGLASLIFYAVLTGILTIAGSDSPYLVVYLYLAGSSFLFTILSYSRVLKT</sequence>
<reference evidence="2 3" key="1">
    <citation type="submission" date="2013-03" db="EMBL/GenBank/DDBJ databases">
        <title>The Genome Sequence of Enterococcus sulfureus ATCC_49903 (PacBio/Illumina hybrid assembly).</title>
        <authorList>
            <consortium name="The Broad Institute Genomics Platform"/>
            <consortium name="The Broad Institute Genome Sequencing Center for Infectious Disease"/>
            <person name="Earl A."/>
            <person name="Russ C."/>
            <person name="Gilmore M."/>
            <person name="Surin D."/>
            <person name="Walker B."/>
            <person name="Young S."/>
            <person name="Zeng Q."/>
            <person name="Gargeya S."/>
            <person name="Fitzgerald M."/>
            <person name="Haas B."/>
            <person name="Abouelleil A."/>
            <person name="Allen A.W."/>
            <person name="Alvarado L."/>
            <person name="Arachchi H.M."/>
            <person name="Berlin A.M."/>
            <person name="Chapman S.B."/>
            <person name="Gainer-Dewar J."/>
            <person name="Goldberg J."/>
            <person name="Griggs A."/>
            <person name="Gujja S."/>
            <person name="Hansen M."/>
            <person name="Howarth C."/>
            <person name="Imamovic A."/>
            <person name="Ireland A."/>
            <person name="Larimer J."/>
            <person name="McCowan C."/>
            <person name="Murphy C."/>
            <person name="Pearson M."/>
            <person name="Poon T.W."/>
            <person name="Priest M."/>
            <person name="Roberts A."/>
            <person name="Saif S."/>
            <person name="Shea T."/>
            <person name="Sisk P."/>
            <person name="Sykes S."/>
            <person name="Wortman J."/>
            <person name="Nusbaum C."/>
            <person name="Birren B."/>
        </authorList>
    </citation>
    <scope>NUCLEOTIDE SEQUENCE [LARGE SCALE GENOMIC DNA]</scope>
    <source>
        <strain evidence="2 3">ATCC 49903</strain>
    </source>
</reference>
<keyword evidence="1" id="KW-1133">Transmembrane helix</keyword>